<dbReference type="GO" id="GO:0010333">
    <property type="term" value="F:terpene synthase activity"/>
    <property type="evidence" value="ECO:0007669"/>
    <property type="project" value="InterPro"/>
</dbReference>
<reference evidence="4" key="1">
    <citation type="submission" date="2025-08" db="UniProtKB">
        <authorList>
            <consortium name="RefSeq"/>
        </authorList>
    </citation>
    <scope>IDENTIFICATION</scope>
</reference>
<dbReference type="STRING" id="4097.A0A1S4DKB9"/>
<dbReference type="RefSeq" id="XP_016513840.1">
    <property type="nucleotide sequence ID" value="XM_016658354.1"/>
</dbReference>
<dbReference type="AlphaFoldDB" id="A0A1S4DKB9"/>
<protein>
    <submittedName>
        <fullName evidence="4">Cis-abienol synthase, chloroplastic-like</fullName>
    </submittedName>
</protein>
<keyword evidence="1" id="KW-0460">Magnesium</keyword>
<evidence type="ECO:0000313" key="4">
    <source>
        <dbReference type="RefSeq" id="XP_016513840.1"/>
    </source>
</evidence>
<dbReference type="GO" id="GO:0016114">
    <property type="term" value="P:terpenoid biosynthetic process"/>
    <property type="evidence" value="ECO:0007669"/>
    <property type="project" value="InterPro"/>
</dbReference>
<evidence type="ECO:0000256" key="3">
    <source>
        <dbReference type="SAM" id="Phobius"/>
    </source>
</evidence>
<dbReference type="PaxDb" id="4097-A0A1S4DKB9"/>
<keyword evidence="3" id="KW-1133">Transmembrane helix</keyword>
<dbReference type="InterPro" id="IPR050148">
    <property type="entry name" value="Terpene_synthase-like"/>
</dbReference>
<gene>
    <name evidence="4" type="primary">LOC107830721</name>
</gene>
<dbReference type="KEGG" id="nta:107830721"/>
<keyword evidence="3" id="KW-0472">Membrane</keyword>
<feature type="non-terminal residue" evidence="4">
    <location>
        <position position="1"/>
    </location>
</feature>
<dbReference type="SMR" id="A0A1S4DKB9"/>
<dbReference type="PANTHER" id="PTHR31739:SF33">
    <property type="entry name" value="CIS-ABIENOL SYNTHASE, CHLOROPLASTIC"/>
    <property type="match status" value="1"/>
</dbReference>
<feature type="non-terminal residue" evidence="4">
    <location>
        <position position="204"/>
    </location>
</feature>
<organism evidence="4">
    <name type="scientific">Nicotiana tabacum</name>
    <name type="common">Common tobacco</name>
    <dbReference type="NCBI Taxonomy" id="4097"/>
    <lineage>
        <taxon>Eukaryota</taxon>
        <taxon>Viridiplantae</taxon>
        <taxon>Streptophyta</taxon>
        <taxon>Embryophyta</taxon>
        <taxon>Tracheophyta</taxon>
        <taxon>Spermatophyta</taxon>
        <taxon>Magnoliopsida</taxon>
        <taxon>eudicotyledons</taxon>
        <taxon>Gunneridae</taxon>
        <taxon>Pentapetalae</taxon>
        <taxon>asterids</taxon>
        <taxon>lamiids</taxon>
        <taxon>Solanales</taxon>
        <taxon>Solanaceae</taxon>
        <taxon>Nicotianoideae</taxon>
        <taxon>Nicotianeae</taxon>
        <taxon>Nicotiana</taxon>
    </lineage>
</organism>
<keyword evidence="3" id="KW-0812">Transmembrane</keyword>
<feature type="transmembrane region" description="Helical" evidence="3">
    <location>
        <begin position="161"/>
        <end position="190"/>
    </location>
</feature>
<accession>A0A1S4DKB9</accession>
<dbReference type="Gene3D" id="1.50.10.160">
    <property type="match status" value="1"/>
</dbReference>
<evidence type="ECO:0000256" key="1">
    <source>
        <dbReference type="ARBA" id="ARBA00022842"/>
    </source>
</evidence>
<proteinExistence type="predicted"/>
<evidence type="ECO:0000256" key="2">
    <source>
        <dbReference type="ARBA" id="ARBA00023239"/>
    </source>
</evidence>
<sequence>LGFIEPHGWAADNEDQISPLGFEIIFPSMIKYAEKLNLDLPLDLNLVNRMLCERELTIERALKNEFEGNMANVEYFAEGLGELCNWKEMMLHQRHNGSLFDSPATTAAALIYHQHDEKCFGYLNSILKLLRIGHQVCYWFYQVLGFSLEYLKRLTLSTVPLVYCFGLFCLGLSLLMCCFVVAAILVVAAADSFASTSSLQFSIQ</sequence>
<dbReference type="PANTHER" id="PTHR31739">
    <property type="entry name" value="ENT-COPALYL DIPHOSPHATE SYNTHASE, CHLOROPLASTIC"/>
    <property type="match status" value="1"/>
</dbReference>
<dbReference type="OrthoDB" id="1999514at2759"/>
<name>A0A1S4DKB9_TOBAC</name>
<keyword evidence="2" id="KW-0456">Lyase</keyword>